<protein>
    <submittedName>
        <fullName evidence="4">Por secretion system C-terminal sorting domain-containing protein</fullName>
    </submittedName>
</protein>
<keyword evidence="1 2" id="KW-0732">Signal</keyword>
<accession>A0A1I5BR68</accession>
<dbReference type="OrthoDB" id="9813840at2"/>
<dbReference type="InterPro" id="IPR026444">
    <property type="entry name" value="Secre_tail"/>
</dbReference>
<evidence type="ECO:0000259" key="3">
    <source>
        <dbReference type="PROSITE" id="PS50853"/>
    </source>
</evidence>
<dbReference type="InterPro" id="IPR036116">
    <property type="entry name" value="FN3_sf"/>
</dbReference>
<feature type="signal peptide" evidence="2">
    <location>
        <begin position="1"/>
        <end position="18"/>
    </location>
</feature>
<dbReference type="Pfam" id="PF19081">
    <property type="entry name" value="Ig_7"/>
    <property type="match status" value="1"/>
</dbReference>
<reference evidence="5" key="1">
    <citation type="submission" date="2016-10" db="EMBL/GenBank/DDBJ databases">
        <authorList>
            <person name="Varghese N."/>
            <person name="Submissions S."/>
        </authorList>
    </citation>
    <scope>NUCLEOTIDE SEQUENCE [LARGE SCALE GENOMIC DNA]</scope>
    <source>
        <strain evidence="5">DS-12</strain>
    </source>
</reference>
<feature type="domain" description="Fibronectin type-III" evidence="3">
    <location>
        <begin position="190"/>
        <end position="290"/>
    </location>
</feature>
<name>A0A1I5BR68_9FLAO</name>
<dbReference type="SUPFAM" id="SSF49265">
    <property type="entry name" value="Fibronectin type III"/>
    <property type="match status" value="1"/>
</dbReference>
<dbReference type="SUPFAM" id="SSF49299">
    <property type="entry name" value="PKD domain"/>
    <property type="match status" value="1"/>
</dbReference>
<dbReference type="RefSeq" id="WP_091522749.1">
    <property type="nucleotide sequence ID" value="NZ_FOVI01000010.1"/>
</dbReference>
<dbReference type="InterPro" id="IPR003961">
    <property type="entry name" value="FN3_dom"/>
</dbReference>
<dbReference type="InterPro" id="IPR013783">
    <property type="entry name" value="Ig-like_fold"/>
</dbReference>
<proteinExistence type="predicted"/>
<dbReference type="PROSITE" id="PS50853">
    <property type="entry name" value="FN3"/>
    <property type="match status" value="1"/>
</dbReference>
<organism evidence="4 5">
    <name type="scientific">Paenimyroides ummariense</name>
    <dbReference type="NCBI Taxonomy" id="913024"/>
    <lineage>
        <taxon>Bacteria</taxon>
        <taxon>Pseudomonadati</taxon>
        <taxon>Bacteroidota</taxon>
        <taxon>Flavobacteriia</taxon>
        <taxon>Flavobacteriales</taxon>
        <taxon>Flavobacteriaceae</taxon>
        <taxon>Paenimyroides</taxon>
    </lineage>
</organism>
<keyword evidence="5" id="KW-1185">Reference proteome</keyword>
<dbReference type="STRING" id="913024.SAMN05421741_11096"/>
<evidence type="ECO:0000256" key="1">
    <source>
        <dbReference type="ARBA" id="ARBA00022729"/>
    </source>
</evidence>
<dbReference type="EMBL" id="FOVI01000010">
    <property type="protein sequence ID" value="SFN77132.1"/>
    <property type="molecule type" value="Genomic_DNA"/>
</dbReference>
<dbReference type="NCBIfam" id="TIGR04183">
    <property type="entry name" value="Por_Secre_tail"/>
    <property type="match status" value="1"/>
</dbReference>
<sequence>MKRLIQILLLLIPLVNWAQPYSITWDGSTSVAPWVELDNPYSVVNQRVCQGTHSIRTRLTGLQGLSASASLRSPLLFTATGGNITFSFDYKWLLFNNNSPTAIAASRNQLNLVWEWSNYPSGPWSTFHTIDNSNHVESVSCKAETITFAPNPGPLYVKLTVANRGSSTADNFLYLDNISVTQGPTPTCLIPKEIFITEKKADSFIINWVNANTPTTPNYDWEVRTSGLPGSGPAGLVAPIPPSTPNNGLSQPVTGLNPSTTYYVYVRSNCSSTDSSFWTGINVTTACLPPTFTVPSPNVCGIREETLRVTGAGTSFWYDMNDSLIVSNSNTHVIPEVTKSESFNIYHGVYENFVGVAQVGTGLTSGTDATPFTNNKSQKIQYIYLASELRALGFTRGIIKSFGFKTGTSGGTLQRDNFTIHMGETRYEEFPENIFVPEARLTQVKNVGNQLLVANDVNMFKLDTPFMWDGTSNLIVQIAYANPTATAVPAATTSIFSSFTPAANRTIFVRDNASTLGNLTSATAGTRSAFRPNGYFDVIAGCFGLPRTLNLTYTEPPIFNLSADVINNCAGSPLTKLYVLTGAGDYDTFVWTVTDPTHPAANDNTHPNHPANAISGDKNVGWTFNTTGSMEYTLRASSSLGLECVITKKVSVENNPSPQMLQLLNDYKLCTNDIQELKIDNFVNESPNRYQFNGNLTGATISNVVAGDAIVNETTLFSEGTGSLKVTHAAQTNAIVDMGTTVSMLNLKSIAVEFDQIAALQSTSTAVMDYAYLEYSTNNGATWKPFLPADYVGNASTTLTKPVGNTGLQAMFFTTTSYADWNGITQSTVPTATPWKTEKFIVPATDFTGTGNFKVRFRIGADGSVQYPGWYIDNVKITPVSNHQFTWTPIANLYYDQAATLPYDGTVNAGTLYLKGTTNSLNVPYKVEVTNQFGCKAEKSFTVSVGLKEAPTVTNLDRCGAIDVSTTNFGKNPNGTLTYYASPTSSSPITQITSSGVYYVEQEISGCKSARVPFTVVISPIAPVPTAVAIQNFCGTATVNDLTFNALQGFQIKWYLNSTGGTALANSAPINNGNYYGEFTNGVCTSPSRVMVNVTVGIQPTAISQSNVYICGISTIADIKVTSTPGAIVNWYQNINDATPLVSSTVLTTGTYYIAQKINNCESTRTAVVVSTVSNLTMPTATTVQTFCGSATIGSLSASATTSGANIFWYGFSASDTPLTNTTPLTSGTYYVGQSIGDCDSPKRPVTVKILSVNAPLINPITICGDAVVSTLPLNASAGTNYKVYSSAFATTDMGQNDPITTGTYYISLVDNGCETARAAVYVTVFARPNAPTGNINQVFQDYAEVRELKANEPNVIWFDSYNDAINNVNPLPVSTPLQEGKTYYGILVGAGGCGSLPLAVTVKITLGLNDLDLASLKYYPNPVDSELTVSYKEAIKLVEVYDILGKQIKTQKFDANDVRIDVSTLSAGTYMVKVYTNAGSQFIKIVKK</sequence>
<feature type="chain" id="PRO_5011527335" evidence="2">
    <location>
        <begin position="19"/>
        <end position="1489"/>
    </location>
</feature>
<evidence type="ECO:0000256" key="2">
    <source>
        <dbReference type="SAM" id="SignalP"/>
    </source>
</evidence>
<dbReference type="Proteomes" id="UP000199036">
    <property type="component" value="Unassembled WGS sequence"/>
</dbReference>
<dbReference type="Gene3D" id="2.60.120.260">
    <property type="entry name" value="Galactose-binding domain-like"/>
    <property type="match status" value="1"/>
</dbReference>
<gene>
    <name evidence="4" type="ORF">SAMN05421741_11096</name>
</gene>
<dbReference type="InterPro" id="IPR044023">
    <property type="entry name" value="Ig_7"/>
</dbReference>
<dbReference type="InterPro" id="IPR035986">
    <property type="entry name" value="PKD_dom_sf"/>
</dbReference>
<dbReference type="Gene3D" id="2.60.40.10">
    <property type="entry name" value="Immunoglobulins"/>
    <property type="match status" value="1"/>
</dbReference>
<dbReference type="Pfam" id="PF18962">
    <property type="entry name" value="Por_Secre_tail"/>
    <property type="match status" value="1"/>
</dbReference>
<evidence type="ECO:0000313" key="5">
    <source>
        <dbReference type="Proteomes" id="UP000199036"/>
    </source>
</evidence>
<evidence type="ECO:0000313" key="4">
    <source>
        <dbReference type="EMBL" id="SFN77132.1"/>
    </source>
</evidence>